<reference evidence="1 2" key="1">
    <citation type="submission" date="2019-12" db="EMBL/GenBank/DDBJ databases">
        <title>Streptomyces sp. strain T44 isolated from rhizosphere soil of Broussonetia papyrifera.</title>
        <authorList>
            <person name="Mo P."/>
        </authorList>
    </citation>
    <scope>NUCLEOTIDE SEQUENCE [LARGE SCALE GENOMIC DNA]</scope>
    <source>
        <strain evidence="1 2">T44</strain>
    </source>
</reference>
<dbReference type="KEGG" id="sbro:GQF42_43170"/>
<proteinExistence type="predicted"/>
<dbReference type="Proteomes" id="UP000436138">
    <property type="component" value="Chromosome"/>
</dbReference>
<accession>A0A6I6NCG9</accession>
<organism evidence="1 2">
    <name type="scientific">Streptomyces broussonetiae</name>
    <dbReference type="NCBI Taxonomy" id="2686304"/>
    <lineage>
        <taxon>Bacteria</taxon>
        <taxon>Bacillati</taxon>
        <taxon>Actinomycetota</taxon>
        <taxon>Actinomycetes</taxon>
        <taxon>Kitasatosporales</taxon>
        <taxon>Streptomycetaceae</taxon>
        <taxon>Streptomyces</taxon>
    </lineage>
</organism>
<keyword evidence="2" id="KW-1185">Reference proteome</keyword>
<gene>
    <name evidence="1" type="ORF">GQF42_43170</name>
</gene>
<evidence type="ECO:0000313" key="2">
    <source>
        <dbReference type="Proteomes" id="UP000436138"/>
    </source>
</evidence>
<protein>
    <submittedName>
        <fullName evidence="1">Uncharacterized protein</fullName>
    </submittedName>
</protein>
<sequence>MSDDLTPVIAASTRWLLAAYPAPTGALSRALAEAQARQATTLAASLRYPTRLDVQLLHLLAPSGSHRLDWHTGCNPHPGNTAWRTWVDETVVSWAACLLADPVLATRAHQALSATEHAVVSLLRLTAPSGRDTEAAALLRHPDLLEHVACLHRPQLMELLSADSAEVP</sequence>
<dbReference type="AlphaFoldDB" id="A0A6I6NCG9"/>
<name>A0A6I6NCG9_9ACTN</name>
<dbReference type="RefSeq" id="WP_158929184.1">
    <property type="nucleotide sequence ID" value="NZ_CP047020.1"/>
</dbReference>
<evidence type="ECO:0000313" key="1">
    <source>
        <dbReference type="EMBL" id="QHA09112.1"/>
    </source>
</evidence>
<dbReference type="EMBL" id="CP047020">
    <property type="protein sequence ID" value="QHA09112.1"/>
    <property type="molecule type" value="Genomic_DNA"/>
</dbReference>